<dbReference type="EMBL" id="KN825734">
    <property type="protein sequence ID" value="KIK81769.1"/>
    <property type="molecule type" value="Genomic_DNA"/>
</dbReference>
<evidence type="ECO:0000313" key="2">
    <source>
        <dbReference type="Proteomes" id="UP000054538"/>
    </source>
</evidence>
<keyword evidence="2" id="KW-1185">Reference proteome</keyword>
<dbReference type="Proteomes" id="UP000054538">
    <property type="component" value="Unassembled WGS sequence"/>
</dbReference>
<sequence length="53" mass="5842">MVLRELLCGVVTSKKAEPSKILGEVTKHLNLKLSVKQKVTQSNEVQEKTCSST</sequence>
<dbReference type="HOGENOM" id="CLU_3069395_0_0_1"/>
<evidence type="ECO:0000313" key="1">
    <source>
        <dbReference type="EMBL" id="KIK81769.1"/>
    </source>
</evidence>
<accession>A0A0D0DJG8</accession>
<protein>
    <submittedName>
        <fullName evidence="1">Uncharacterized protein</fullName>
    </submittedName>
</protein>
<gene>
    <name evidence="1" type="ORF">PAXRUDRAFT_832623</name>
</gene>
<proteinExistence type="predicted"/>
<dbReference type="AlphaFoldDB" id="A0A0D0DJG8"/>
<reference evidence="1 2" key="1">
    <citation type="submission" date="2014-04" db="EMBL/GenBank/DDBJ databases">
        <authorList>
            <consortium name="DOE Joint Genome Institute"/>
            <person name="Kuo A."/>
            <person name="Kohler A."/>
            <person name="Jargeat P."/>
            <person name="Nagy L.G."/>
            <person name="Floudas D."/>
            <person name="Copeland A."/>
            <person name="Barry K.W."/>
            <person name="Cichocki N."/>
            <person name="Veneault-Fourrey C."/>
            <person name="LaButti K."/>
            <person name="Lindquist E.A."/>
            <person name="Lipzen A."/>
            <person name="Lundell T."/>
            <person name="Morin E."/>
            <person name="Murat C."/>
            <person name="Sun H."/>
            <person name="Tunlid A."/>
            <person name="Henrissat B."/>
            <person name="Grigoriev I.V."/>
            <person name="Hibbett D.S."/>
            <person name="Martin F."/>
            <person name="Nordberg H.P."/>
            <person name="Cantor M.N."/>
            <person name="Hua S.X."/>
        </authorList>
    </citation>
    <scope>NUCLEOTIDE SEQUENCE [LARGE SCALE GENOMIC DNA]</scope>
    <source>
        <strain evidence="1 2">Ve08.2h10</strain>
    </source>
</reference>
<reference evidence="2" key="2">
    <citation type="submission" date="2015-01" db="EMBL/GenBank/DDBJ databases">
        <title>Evolutionary Origins and Diversification of the Mycorrhizal Mutualists.</title>
        <authorList>
            <consortium name="DOE Joint Genome Institute"/>
            <consortium name="Mycorrhizal Genomics Consortium"/>
            <person name="Kohler A."/>
            <person name="Kuo A."/>
            <person name="Nagy L.G."/>
            <person name="Floudas D."/>
            <person name="Copeland A."/>
            <person name="Barry K.W."/>
            <person name="Cichocki N."/>
            <person name="Veneault-Fourrey C."/>
            <person name="LaButti K."/>
            <person name="Lindquist E.A."/>
            <person name="Lipzen A."/>
            <person name="Lundell T."/>
            <person name="Morin E."/>
            <person name="Murat C."/>
            <person name="Riley R."/>
            <person name="Ohm R."/>
            <person name="Sun H."/>
            <person name="Tunlid A."/>
            <person name="Henrissat B."/>
            <person name="Grigoriev I.V."/>
            <person name="Hibbett D.S."/>
            <person name="Martin F."/>
        </authorList>
    </citation>
    <scope>NUCLEOTIDE SEQUENCE [LARGE SCALE GENOMIC DNA]</scope>
    <source>
        <strain evidence="2">Ve08.2h10</strain>
    </source>
</reference>
<organism evidence="1 2">
    <name type="scientific">Paxillus rubicundulus Ve08.2h10</name>
    <dbReference type="NCBI Taxonomy" id="930991"/>
    <lineage>
        <taxon>Eukaryota</taxon>
        <taxon>Fungi</taxon>
        <taxon>Dikarya</taxon>
        <taxon>Basidiomycota</taxon>
        <taxon>Agaricomycotina</taxon>
        <taxon>Agaricomycetes</taxon>
        <taxon>Agaricomycetidae</taxon>
        <taxon>Boletales</taxon>
        <taxon>Paxilineae</taxon>
        <taxon>Paxillaceae</taxon>
        <taxon>Paxillus</taxon>
    </lineage>
</organism>
<dbReference type="InParanoid" id="A0A0D0DJG8"/>
<name>A0A0D0DJG8_9AGAM</name>